<sequence>MENPHKPHLDLSLLKVVMLTAGLSLTPGVSFAQSAASAAPLPKPAFPEYTVNGGDTLHITVWKEQNLDKDVTVQPDGKISFPLVGDLEAVGKTTNEIRHDIAESLRKSDYFPDLKDPEVDVSVVKATGNAISVVGQVKLPGTFHVEGPVDVMQAISLAGGLTPFAGKRHILILRREGGKQVGIPFNYSDIEDGEQLDKNIVLRSGDVVVVPD</sequence>
<protein>
    <submittedName>
        <fullName evidence="5">Polysaccharide biosynthesis/export family protein</fullName>
    </submittedName>
</protein>
<dbReference type="EMBL" id="JAXCLW010000002">
    <property type="protein sequence ID" value="MDY0882776.1"/>
    <property type="molecule type" value="Genomic_DNA"/>
</dbReference>
<comment type="caution">
    <text evidence="5">The sequence shown here is derived from an EMBL/GenBank/DDBJ whole genome shotgun (WGS) entry which is preliminary data.</text>
</comment>
<evidence type="ECO:0000259" key="4">
    <source>
        <dbReference type="Pfam" id="PF10531"/>
    </source>
</evidence>
<dbReference type="PANTHER" id="PTHR33619:SF3">
    <property type="entry name" value="POLYSACCHARIDE EXPORT PROTEIN GFCE-RELATED"/>
    <property type="match status" value="1"/>
</dbReference>
<feature type="domain" description="Polysaccharide export protein N-terminal" evidence="3">
    <location>
        <begin position="46"/>
        <end position="123"/>
    </location>
</feature>
<organism evidence="5 6">
    <name type="scientific">Dongia soli</name>
    <dbReference type="NCBI Taxonomy" id="600628"/>
    <lineage>
        <taxon>Bacteria</taxon>
        <taxon>Pseudomonadati</taxon>
        <taxon>Pseudomonadota</taxon>
        <taxon>Alphaproteobacteria</taxon>
        <taxon>Rhodospirillales</taxon>
        <taxon>Dongiaceae</taxon>
        <taxon>Dongia</taxon>
    </lineage>
</organism>
<evidence type="ECO:0000313" key="6">
    <source>
        <dbReference type="Proteomes" id="UP001279642"/>
    </source>
</evidence>
<evidence type="ECO:0000256" key="2">
    <source>
        <dbReference type="SAM" id="SignalP"/>
    </source>
</evidence>
<feature type="domain" description="Soluble ligand binding" evidence="4">
    <location>
        <begin position="132"/>
        <end position="183"/>
    </location>
</feature>
<accession>A0ABU5E9F0</accession>
<evidence type="ECO:0000259" key="3">
    <source>
        <dbReference type="Pfam" id="PF02563"/>
    </source>
</evidence>
<feature type="chain" id="PRO_5045097066" evidence="2">
    <location>
        <begin position="33"/>
        <end position="212"/>
    </location>
</feature>
<reference evidence="5 6" key="1">
    <citation type="journal article" date="2016" name="Antonie Van Leeuwenhoek">
        <title>Dongia soli sp. nov., isolated from soil from Dokdo, Korea.</title>
        <authorList>
            <person name="Kim D.U."/>
            <person name="Lee H."/>
            <person name="Kim H."/>
            <person name="Kim S.G."/>
            <person name="Ka J.O."/>
        </authorList>
    </citation>
    <scope>NUCLEOTIDE SEQUENCE [LARGE SCALE GENOMIC DNA]</scope>
    <source>
        <strain evidence="5 6">D78</strain>
    </source>
</reference>
<dbReference type="InterPro" id="IPR049712">
    <property type="entry name" value="Poly_export"/>
</dbReference>
<dbReference type="RefSeq" id="WP_320507838.1">
    <property type="nucleotide sequence ID" value="NZ_JAXCLW010000002.1"/>
</dbReference>
<feature type="signal peptide" evidence="2">
    <location>
        <begin position="1"/>
        <end position="32"/>
    </location>
</feature>
<gene>
    <name evidence="5" type="ORF">SMD27_07970</name>
</gene>
<dbReference type="Pfam" id="PF02563">
    <property type="entry name" value="Poly_export"/>
    <property type="match status" value="1"/>
</dbReference>
<name>A0ABU5E9F0_9PROT</name>
<dbReference type="InterPro" id="IPR003715">
    <property type="entry name" value="Poly_export_N"/>
</dbReference>
<dbReference type="PANTHER" id="PTHR33619">
    <property type="entry name" value="POLYSACCHARIDE EXPORT PROTEIN GFCE-RELATED"/>
    <property type="match status" value="1"/>
</dbReference>
<evidence type="ECO:0000313" key="5">
    <source>
        <dbReference type="EMBL" id="MDY0882776.1"/>
    </source>
</evidence>
<dbReference type="InterPro" id="IPR019554">
    <property type="entry name" value="Soluble_ligand-bd"/>
</dbReference>
<dbReference type="Pfam" id="PF10531">
    <property type="entry name" value="SLBB"/>
    <property type="match status" value="1"/>
</dbReference>
<keyword evidence="6" id="KW-1185">Reference proteome</keyword>
<proteinExistence type="predicted"/>
<keyword evidence="1 2" id="KW-0732">Signal</keyword>
<evidence type="ECO:0000256" key="1">
    <source>
        <dbReference type="ARBA" id="ARBA00022729"/>
    </source>
</evidence>
<dbReference type="Gene3D" id="3.10.560.10">
    <property type="entry name" value="Outer membrane lipoprotein wza domain like"/>
    <property type="match status" value="1"/>
</dbReference>
<dbReference type="Proteomes" id="UP001279642">
    <property type="component" value="Unassembled WGS sequence"/>
</dbReference>